<sequence>MREEMVTPTIECLKKRPISFCQNPLSFDDLFDCVPESAKPLTQNQQNELMNLQEYFSDTGFSIMPSFRDKIIESIRETLNGHSASKRSLGSRLPDVLWLLEIKTSPEFSIDKYIESYCYIKPILNMGEALLNLSKDIYNDTSFLTRERMKAEIDTSNYDKVKQRAESMADRVIDVLIATTRAIPFEDMEVMLPLIENAIQSELLTDDEISQSISTFVENASKQIARLSPPNVVEKASGKLMNYKTCFVKKFTKAFYESQIFHATV</sequence>
<dbReference type="AlphaFoldDB" id="A0A0C2JHA9"/>
<dbReference type="EMBL" id="JWZT01002740">
    <property type="protein sequence ID" value="KII68653.1"/>
    <property type="molecule type" value="Genomic_DNA"/>
</dbReference>
<accession>A0A0C2JHA9</accession>
<organism evidence="1 2">
    <name type="scientific">Thelohanellus kitauei</name>
    <name type="common">Myxosporean</name>
    <dbReference type="NCBI Taxonomy" id="669202"/>
    <lineage>
        <taxon>Eukaryota</taxon>
        <taxon>Metazoa</taxon>
        <taxon>Cnidaria</taxon>
        <taxon>Myxozoa</taxon>
        <taxon>Myxosporea</taxon>
        <taxon>Bivalvulida</taxon>
        <taxon>Platysporina</taxon>
        <taxon>Myxobolidae</taxon>
        <taxon>Thelohanellus</taxon>
    </lineage>
</organism>
<protein>
    <submittedName>
        <fullName evidence="1">Uncharacterized protein</fullName>
    </submittedName>
</protein>
<reference evidence="1 2" key="1">
    <citation type="journal article" date="2014" name="Genome Biol. Evol.">
        <title>The genome of the myxosporean Thelohanellus kitauei shows adaptations to nutrient acquisition within its fish host.</title>
        <authorList>
            <person name="Yang Y."/>
            <person name="Xiong J."/>
            <person name="Zhou Z."/>
            <person name="Huo F."/>
            <person name="Miao W."/>
            <person name="Ran C."/>
            <person name="Liu Y."/>
            <person name="Zhang J."/>
            <person name="Feng J."/>
            <person name="Wang M."/>
            <person name="Wang M."/>
            <person name="Wang L."/>
            <person name="Yao B."/>
        </authorList>
    </citation>
    <scope>NUCLEOTIDE SEQUENCE [LARGE SCALE GENOMIC DNA]</scope>
    <source>
        <strain evidence="1">Wuqing</strain>
    </source>
</reference>
<evidence type="ECO:0000313" key="1">
    <source>
        <dbReference type="EMBL" id="KII68653.1"/>
    </source>
</evidence>
<proteinExistence type="predicted"/>
<keyword evidence="2" id="KW-1185">Reference proteome</keyword>
<comment type="caution">
    <text evidence="1">The sequence shown here is derived from an EMBL/GenBank/DDBJ whole genome shotgun (WGS) entry which is preliminary data.</text>
</comment>
<dbReference type="Proteomes" id="UP000031668">
    <property type="component" value="Unassembled WGS sequence"/>
</dbReference>
<name>A0A0C2JHA9_THEKT</name>
<evidence type="ECO:0000313" key="2">
    <source>
        <dbReference type="Proteomes" id="UP000031668"/>
    </source>
</evidence>
<gene>
    <name evidence="1" type="ORF">RF11_13546</name>
</gene>